<evidence type="ECO:0000256" key="3">
    <source>
        <dbReference type="ARBA" id="ARBA00022454"/>
    </source>
</evidence>
<keyword evidence="5" id="KW-0159">Chromosome partition</keyword>
<feature type="compositionally biased region" description="Polar residues" evidence="10">
    <location>
        <begin position="271"/>
        <end position="282"/>
    </location>
</feature>
<dbReference type="InterPro" id="IPR011516">
    <property type="entry name" value="Shugoshin_N"/>
</dbReference>
<evidence type="ECO:0000313" key="13">
    <source>
        <dbReference type="EMBL" id="WBW73429.1"/>
    </source>
</evidence>
<keyword evidence="4" id="KW-0132">Cell division</keyword>
<feature type="compositionally biased region" description="Basic and acidic residues" evidence="10">
    <location>
        <begin position="176"/>
        <end position="191"/>
    </location>
</feature>
<feature type="region of interest" description="Disordered" evidence="10">
    <location>
        <begin position="271"/>
        <end position="359"/>
    </location>
</feature>
<protein>
    <submittedName>
        <fullName evidence="13">Centromeric adaptor, shugoshin Sgo2</fullName>
    </submittedName>
</protein>
<feature type="compositionally biased region" description="Polar residues" evidence="10">
    <location>
        <begin position="214"/>
        <end position="228"/>
    </location>
</feature>
<evidence type="ECO:0000256" key="1">
    <source>
        <dbReference type="ARBA" id="ARBA00004584"/>
    </source>
</evidence>
<feature type="region of interest" description="Disordered" evidence="10">
    <location>
        <begin position="377"/>
        <end position="477"/>
    </location>
</feature>
<evidence type="ECO:0000259" key="11">
    <source>
        <dbReference type="Pfam" id="PF07557"/>
    </source>
</evidence>
<evidence type="ECO:0000256" key="5">
    <source>
        <dbReference type="ARBA" id="ARBA00022829"/>
    </source>
</evidence>
<reference evidence="13 14" key="1">
    <citation type="journal article" date="2023" name="G3 (Bethesda)">
        <title>A high-quality reference genome for the fission yeast Schizosaccharomyces osmophilus.</title>
        <authorList>
            <person name="Jia G.S."/>
            <person name="Zhang W.C."/>
            <person name="Liang Y."/>
            <person name="Liu X.H."/>
            <person name="Rhind N."/>
            <person name="Pidoux A."/>
            <person name="Brysch-Herzberg M."/>
            <person name="Du L.L."/>
        </authorList>
    </citation>
    <scope>NUCLEOTIDE SEQUENCE [LARGE SCALE GENOMIC DNA]</scope>
    <source>
        <strain evidence="13 14">CBS 15793</strain>
    </source>
</reference>
<feature type="compositionally biased region" description="Polar residues" evidence="10">
    <location>
        <begin position="396"/>
        <end position="405"/>
    </location>
</feature>
<dbReference type="GO" id="GO:0045132">
    <property type="term" value="P:meiotic chromosome segregation"/>
    <property type="evidence" value="ECO:0007669"/>
    <property type="project" value="InterPro"/>
</dbReference>
<proteinExistence type="inferred from homology"/>
<evidence type="ECO:0000256" key="8">
    <source>
        <dbReference type="ARBA" id="ARBA00023328"/>
    </source>
</evidence>
<name>A0AAF0AX08_9SCHI</name>
<organism evidence="13 14">
    <name type="scientific">Schizosaccharomyces osmophilus</name>
    <dbReference type="NCBI Taxonomy" id="2545709"/>
    <lineage>
        <taxon>Eukaryota</taxon>
        <taxon>Fungi</taxon>
        <taxon>Dikarya</taxon>
        <taxon>Ascomycota</taxon>
        <taxon>Taphrinomycotina</taxon>
        <taxon>Schizosaccharomycetes</taxon>
        <taxon>Schizosaccharomycetales</taxon>
        <taxon>Schizosaccharomycetaceae</taxon>
        <taxon>Schizosaccharomyces</taxon>
    </lineage>
</organism>
<dbReference type="EMBL" id="CP115612">
    <property type="protein sequence ID" value="WBW73429.1"/>
    <property type="molecule type" value="Genomic_DNA"/>
</dbReference>
<feature type="compositionally biased region" description="Polar residues" evidence="10">
    <location>
        <begin position="328"/>
        <end position="359"/>
    </location>
</feature>
<dbReference type="AlphaFoldDB" id="A0AAF0AX08"/>
<feature type="compositionally biased region" description="Polar residues" evidence="10">
    <location>
        <begin position="435"/>
        <end position="477"/>
    </location>
</feature>
<comment type="similarity">
    <text evidence="2">Belongs to the shugoshin family.</text>
</comment>
<dbReference type="GO" id="GO:0000779">
    <property type="term" value="C:condensed chromosome, centromeric region"/>
    <property type="evidence" value="ECO:0007669"/>
    <property type="project" value="UniProtKB-ARBA"/>
</dbReference>
<keyword evidence="8" id="KW-0137">Centromere</keyword>
<dbReference type="RefSeq" id="XP_056037672.1">
    <property type="nucleotide sequence ID" value="XM_056181851.1"/>
</dbReference>
<dbReference type="GO" id="GO:0005634">
    <property type="term" value="C:nucleus"/>
    <property type="evidence" value="ECO:0007669"/>
    <property type="project" value="InterPro"/>
</dbReference>
<feature type="region of interest" description="Disordered" evidence="10">
    <location>
        <begin position="504"/>
        <end position="600"/>
    </location>
</feature>
<feature type="domain" description="Shugoshin C-terminal" evidence="11">
    <location>
        <begin position="549"/>
        <end position="571"/>
    </location>
</feature>
<comment type="subcellular location">
    <subcellularLocation>
        <location evidence="1">Chromosome</location>
        <location evidence="1">Centromere</location>
    </subcellularLocation>
</comment>
<dbReference type="Pfam" id="PF07557">
    <property type="entry name" value="Shugoshin_C"/>
    <property type="match status" value="1"/>
</dbReference>
<feature type="compositionally biased region" description="Polar residues" evidence="10">
    <location>
        <begin position="291"/>
        <end position="320"/>
    </location>
</feature>
<dbReference type="GeneID" id="80876540"/>
<feature type="compositionally biased region" description="Basic and acidic residues" evidence="10">
    <location>
        <begin position="198"/>
        <end position="213"/>
    </location>
</feature>
<evidence type="ECO:0000256" key="6">
    <source>
        <dbReference type="ARBA" id="ARBA00023054"/>
    </source>
</evidence>
<keyword evidence="14" id="KW-1185">Reference proteome</keyword>
<dbReference type="GO" id="GO:0051301">
    <property type="term" value="P:cell division"/>
    <property type="evidence" value="ECO:0007669"/>
    <property type="project" value="UniProtKB-KW"/>
</dbReference>
<keyword evidence="3" id="KW-0158">Chromosome</keyword>
<dbReference type="KEGG" id="som:SOMG_03060"/>
<feature type="compositionally biased region" description="Polar residues" evidence="10">
    <location>
        <begin position="524"/>
        <end position="541"/>
    </location>
</feature>
<dbReference type="Pfam" id="PF07558">
    <property type="entry name" value="Shugoshin_N"/>
    <property type="match status" value="1"/>
</dbReference>
<feature type="domain" description="Shugoshin N-terminal coiled-coil" evidence="12">
    <location>
        <begin position="14"/>
        <end position="54"/>
    </location>
</feature>
<feature type="region of interest" description="Disordered" evidence="10">
    <location>
        <begin position="155"/>
        <end position="228"/>
    </location>
</feature>
<dbReference type="InterPro" id="IPR011515">
    <property type="entry name" value="Shugoshin_C"/>
</dbReference>
<feature type="compositionally biased region" description="Polar residues" evidence="10">
    <location>
        <begin position="155"/>
        <end position="175"/>
    </location>
</feature>
<dbReference type="Proteomes" id="UP001212411">
    <property type="component" value="Chromosome 2"/>
</dbReference>
<accession>A0AAF0AX08</accession>
<evidence type="ECO:0000313" key="14">
    <source>
        <dbReference type="Proteomes" id="UP001212411"/>
    </source>
</evidence>
<evidence type="ECO:0000256" key="9">
    <source>
        <dbReference type="SAM" id="Coils"/>
    </source>
</evidence>
<gene>
    <name evidence="13" type="primary">sgo2</name>
    <name evidence="13" type="ORF">SOMG_03060</name>
</gene>
<sequence>MSTASPSLSLEESKKKQLRQYKEIIRISKAQSARIKDLQLENERLLSENIDLRSVAINLEEQLESQQIKNEGLQEKVNSLLSKCQGEAETFIKSISQYRQDAQEFFQAWESQSTREVETDEEDLDEETFVKETEDILKEANEDVSIKNLSCLLDNSGNQNDHSINASKKASSSLTENHETNKEKEISEERSTGGPAEARSHNERREETRDSSNGRKSYQLISNGPKSVETNEINVHDDLHDQTIDLSSRTLNNINSRNSDIVPVNAERHMASSTPFNTTNEASVEAKLNRKSNASGPQVIGISNDTNPIQQQTKSRSLDQVSRAVEHQPSSPKQSDTPSTYPTNSEMIQNPEKSVSQSIPTPELYSHTADIKLQESHRVNTHPHSQVLPEKRKSSLSRLPANSDTSESDEPLSTLKNSNGRFSSEPPRNGGLVTSGDNSTASNPLWLQGILNNRASPNRVSSKKTPNSTHNQHNQESLYDNLQLLSTVTNLRFFETHAKDEKNIVKEKKEEPPLKKTKRGRPPGSTNKTVVPSSPEQQSRSASEELNDGRSRRERKRVNYALPGLRTKMRRDFNLPTDHSKPRKHRRAKTPEPMGEEPDS</sequence>
<evidence type="ECO:0000259" key="12">
    <source>
        <dbReference type="Pfam" id="PF07558"/>
    </source>
</evidence>
<evidence type="ECO:0000256" key="4">
    <source>
        <dbReference type="ARBA" id="ARBA00022618"/>
    </source>
</evidence>
<feature type="compositionally biased region" description="Basic and acidic residues" evidence="10">
    <location>
        <begin position="504"/>
        <end position="514"/>
    </location>
</feature>
<evidence type="ECO:0000256" key="2">
    <source>
        <dbReference type="ARBA" id="ARBA00010845"/>
    </source>
</evidence>
<evidence type="ECO:0000256" key="10">
    <source>
        <dbReference type="SAM" id="MobiDB-lite"/>
    </source>
</evidence>
<evidence type="ECO:0000256" key="7">
    <source>
        <dbReference type="ARBA" id="ARBA00023306"/>
    </source>
</evidence>
<feature type="coiled-coil region" evidence="9">
    <location>
        <begin position="28"/>
        <end position="83"/>
    </location>
</feature>
<keyword evidence="6 9" id="KW-0175">Coiled coil</keyword>
<keyword evidence="7" id="KW-0131">Cell cycle</keyword>